<keyword evidence="2" id="KW-1133">Transmembrane helix</keyword>
<dbReference type="GeneID" id="8237724"/>
<accession>E0VRB5</accession>
<dbReference type="RefSeq" id="XP_002428659.1">
    <property type="nucleotide sequence ID" value="XM_002428614.1"/>
</dbReference>
<evidence type="ECO:0000256" key="1">
    <source>
        <dbReference type="SAM" id="MobiDB-lite"/>
    </source>
</evidence>
<dbReference type="InParanoid" id="E0VRB5"/>
<dbReference type="EMBL" id="DS235465">
    <property type="protein sequence ID" value="EEB15921.1"/>
    <property type="molecule type" value="Genomic_DNA"/>
</dbReference>
<reference evidence="3" key="1">
    <citation type="submission" date="2007-04" db="EMBL/GenBank/DDBJ databases">
        <title>Annotation of Pediculus humanus corporis strain USDA.</title>
        <authorList>
            <person name="Kirkness E."/>
            <person name="Hannick L."/>
            <person name="Hass B."/>
            <person name="Bruggner R."/>
            <person name="Lawson D."/>
            <person name="Bidwell S."/>
            <person name="Joardar V."/>
            <person name="Caler E."/>
            <person name="Walenz B."/>
            <person name="Inman J."/>
            <person name="Schobel S."/>
            <person name="Galinsky K."/>
            <person name="Amedeo P."/>
            <person name="Strausberg R."/>
        </authorList>
    </citation>
    <scope>NUCLEOTIDE SEQUENCE</scope>
    <source>
        <strain evidence="3">USDA</strain>
    </source>
</reference>
<evidence type="ECO:0000256" key="2">
    <source>
        <dbReference type="SAM" id="Phobius"/>
    </source>
</evidence>
<dbReference type="OrthoDB" id="6599193at2759"/>
<reference evidence="3" key="2">
    <citation type="submission" date="2007-04" db="EMBL/GenBank/DDBJ databases">
        <title>The genome of the human body louse.</title>
        <authorList>
            <consortium name="The Human Body Louse Genome Consortium"/>
            <person name="Kirkness E."/>
            <person name="Walenz B."/>
            <person name="Hass B."/>
            <person name="Bruggner R."/>
            <person name="Strausberg R."/>
        </authorList>
    </citation>
    <scope>NUCLEOTIDE SEQUENCE</scope>
    <source>
        <strain evidence="3">USDA</strain>
    </source>
</reference>
<feature type="compositionally biased region" description="Polar residues" evidence="1">
    <location>
        <begin position="132"/>
        <end position="146"/>
    </location>
</feature>
<dbReference type="AlphaFoldDB" id="E0VRB5"/>
<feature type="region of interest" description="Disordered" evidence="1">
    <location>
        <begin position="129"/>
        <end position="198"/>
    </location>
</feature>
<dbReference type="Proteomes" id="UP000009046">
    <property type="component" value="Unassembled WGS sequence"/>
</dbReference>
<evidence type="ECO:0000313" key="4">
    <source>
        <dbReference type="EnsemblMetazoa" id="PHUM396270-PA"/>
    </source>
</evidence>
<organism>
    <name type="scientific">Pediculus humanus subsp. corporis</name>
    <name type="common">Body louse</name>
    <dbReference type="NCBI Taxonomy" id="121224"/>
    <lineage>
        <taxon>Eukaryota</taxon>
        <taxon>Metazoa</taxon>
        <taxon>Ecdysozoa</taxon>
        <taxon>Arthropoda</taxon>
        <taxon>Hexapoda</taxon>
        <taxon>Insecta</taxon>
        <taxon>Pterygota</taxon>
        <taxon>Neoptera</taxon>
        <taxon>Paraneoptera</taxon>
        <taxon>Psocodea</taxon>
        <taxon>Troctomorpha</taxon>
        <taxon>Phthiraptera</taxon>
        <taxon>Anoplura</taxon>
        <taxon>Pediculidae</taxon>
        <taxon>Pediculus</taxon>
    </lineage>
</organism>
<sequence>MRFAKRRENYSDFNDREQIEKLQVLSTISLIISLLVFACLVFLIIILWLNKKTKFNIFKLTSQLKRQKRKEKEIVIGKKENGEISTIRIQDDKLPNIHELNEVIHNRPMSPQIDYSTLTTTFKNYHARSEPDSSSSVCTNKSTKPITQPLGVRLPSEDSTLDFMYDNPGLAPSPTMEKDVVKNKSDNDKTLKKNLNDT</sequence>
<dbReference type="CTD" id="8237724"/>
<dbReference type="KEGG" id="phu:Phum_PHUM396270"/>
<feature type="transmembrane region" description="Helical" evidence="2">
    <location>
        <begin position="24"/>
        <end position="49"/>
    </location>
</feature>
<reference evidence="4" key="3">
    <citation type="submission" date="2021-02" db="UniProtKB">
        <authorList>
            <consortium name="EnsemblMetazoa"/>
        </authorList>
    </citation>
    <scope>IDENTIFICATION</scope>
    <source>
        <strain evidence="4">USDA</strain>
    </source>
</reference>
<evidence type="ECO:0000313" key="5">
    <source>
        <dbReference type="Proteomes" id="UP000009046"/>
    </source>
</evidence>
<proteinExistence type="predicted"/>
<name>E0VRB5_PEDHC</name>
<keyword evidence="2" id="KW-0472">Membrane</keyword>
<dbReference type="HOGENOM" id="CLU_1379623_0_0_1"/>
<evidence type="ECO:0000313" key="3">
    <source>
        <dbReference type="EMBL" id="EEB15921.1"/>
    </source>
</evidence>
<protein>
    <submittedName>
        <fullName evidence="3 4">Uncharacterized protein</fullName>
    </submittedName>
</protein>
<feature type="compositionally biased region" description="Basic and acidic residues" evidence="1">
    <location>
        <begin position="176"/>
        <end position="198"/>
    </location>
</feature>
<gene>
    <name evidence="4" type="primary">8237724</name>
    <name evidence="3" type="ORF">Phum_PHUM396270</name>
</gene>
<keyword evidence="2" id="KW-0812">Transmembrane</keyword>
<dbReference type="VEuPathDB" id="VectorBase:PHUM396270"/>
<dbReference type="EMBL" id="AAZO01004646">
    <property type="status" value="NOT_ANNOTATED_CDS"/>
    <property type="molecule type" value="Genomic_DNA"/>
</dbReference>
<dbReference type="EnsemblMetazoa" id="PHUM396270-RA">
    <property type="protein sequence ID" value="PHUM396270-PA"/>
    <property type="gene ID" value="PHUM396270"/>
</dbReference>
<keyword evidence="5" id="KW-1185">Reference proteome</keyword>